<dbReference type="AlphaFoldDB" id="A0A927CEL0"/>
<keyword evidence="4" id="KW-1185">Reference proteome</keyword>
<evidence type="ECO:0000313" key="4">
    <source>
        <dbReference type="Proteomes" id="UP000639396"/>
    </source>
</evidence>
<accession>A0A927CEL0</accession>
<dbReference type="Gene3D" id="3.40.50.360">
    <property type="match status" value="1"/>
</dbReference>
<dbReference type="GO" id="GO:0010181">
    <property type="term" value="F:FMN binding"/>
    <property type="evidence" value="ECO:0007669"/>
    <property type="project" value="TreeGrafter"/>
</dbReference>
<evidence type="ECO:0000259" key="2">
    <source>
        <dbReference type="Pfam" id="PF03358"/>
    </source>
</evidence>
<reference evidence="3" key="1">
    <citation type="submission" date="2020-09" db="EMBL/GenBank/DDBJ databases">
        <title>A novel bacterium of genus Paenibacillus, isolated from South China Sea.</title>
        <authorList>
            <person name="Huang H."/>
            <person name="Mo K."/>
            <person name="Hu Y."/>
        </authorList>
    </citation>
    <scope>NUCLEOTIDE SEQUENCE</scope>
    <source>
        <strain evidence="3">IB182363</strain>
    </source>
</reference>
<dbReference type="PANTHER" id="PTHR30543">
    <property type="entry name" value="CHROMATE REDUCTASE"/>
    <property type="match status" value="1"/>
</dbReference>
<evidence type="ECO:0000313" key="3">
    <source>
        <dbReference type="EMBL" id="MBD2865482.1"/>
    </source>
</evidence>
<dbReference type="Pfam" id="PF03358">
    <property type="entry name" value="FMN_red"/>
    <property type="match status" value="1"/>
</dbReference>
<dbReference type="GO" id="GO:0016491">
    <property type="term" value="F:oxidoreductase activity"/>
    <property type="evidence" value="ECO:0007669"/>
    <property type="project" value="InterPro"/>
</dbReference>
<gene>
    <name evidence="3" type="ORF">IDH45_26215</name>
</gene>
<dbReference type="PANTHER" id="PTHR30543:SF21">
    <property type="entry name" value="NAD(P)H-DEPENDENT FMN REDUCTASE LOT6"/>
    <property type="match status" value="1"/>
</dbReference>
<organism evidence="3 4">
    <name type="scientific">Paenibacillus oceani</name>
    <dbReference type="NCBI Taxonomy" id="2772510"/>
    <lineage>
        <taxon>Bacteria</taxon>
        <taxon>Bacillati</taxon>
        <taxon>Bacillota</taxon>
        <taxon>Bacilli</taxon>
        <taxon>Bacillales</taxon>
        <taxon>Paenibacillaceae</taxon>
        <taxon>Paenibacillus</taxon>
    </lineage>
</organism>
<proteinExistence type="inferred from homology"/>
<feature type="domain" description="NADPH-dependent FMN reductase-like" evidence="2">
    <location>
        <begin position="1"/>
        <end position="142"/>
    </location>
</feature>
<sequence length="202" mass="22363">MNVTILAGSNKKASTSTKLCRYLSRLLEEKGCRVTLFDLYELPVPLFTPDDRNPPDENLAELKQSMLQADAIVLSTPDYHGGISGVLKNAIDHLGFDHFDSKAVLSVASTGGAVGVSPLQQLQVIVRGVHGVNCPEWISIGGDNRQFDAEGEPVNPMVKERAMRTVAYFSPDVARAAQPLTRQTDERNKQSRFRHWKRLLYG</sequence>
<protein>
    <submittedName>
        <fullName evidence="3">NAD(P)H-dependent oxidoreductase</fullName>
    </submittedName>
</protein>
<dbReference type="RefSeq" id="WP_190931101.1">
    <property type="nucleotide sequence ID" value="NZ_JACXJA010000042.1"/>
</dbReference>
<comment type="caution">
    <text evidence="3">The sequence shown here is derived from an EMBL/GenBank/DDBJ whole genome shotgun (WGS) entry which is preliminary data.</text>
</comment>
<comment type="similarity">
    <text evidence="1">Belongs to the azoreductase type 2 family.</text>
</comment>
<dbReference type="InterPro" id="IPR029039">
    <property type="entry name" value="Flavoprotein-like_sf"/>
</dbReference>
<name>A0A927CEL0_9BACL</name>
<dbReference type="Proteomes" id="UP000639396">
    <property type="component" value="Unassembled WGS sequence"/>
</dbReference>
<evidence type="ECO:0000256" key="1">
    <source>
        <dbReference type="ARBA" id="ARBA00009428"/>
    </source>
</evidence>
<dbReference type="EMBL" id="JACXJA010000042">
    <property type="protein sequence ID" value="MBD2865482.1"/>
    <property type="molecule type" value="Genomic_DNA"/>
</dbReference>
<dbReference type="InterPro" id="IPR005025">
    <property type="entry name" value="FMN_Rdtase-like_dom"/>
</dbReference>
<dbReference type="InterPro" id="IPR050712">
    <property type="entry name" value="NAD(P)H-dep_reductase"/>
</dbReference>
<dbReference type="SUPFAM" id="SSF52218">
    <property type="entry name" value="Flavoproteins"/>
    <property type="match status" value="1"/>
</dbReference>
<dbReference type="GO" id="GO:0005829">
    <property type="term" value="C:cytosol"/>
    <property type="evidence" value="ECO:0007669"/>
    <property type="project" value="TreeGrafter"/>
</dbReference>